<proteinExistence type="predicted"/>
<gene>
    <name evidence="2" type="ORF">GPJ16_21760</name>
</gene>
<protein>
    <submittedName>
        <fullName evidence="2">DUF4337 domain-containing protein</fullName>
    </submittedName>
</protein>
<reference evidence="2" key="1">
    <citation type="journal article" date="2019" name="Mol. Ecol.">
        <title>Genome evolution and host-microbiome shifts correspond with intraspecific niche divergence within harmful algal bloom-forming Microcystis aeruginosa.</title>
        <authorList>
            <person name="Jackrel S.L."/>
            <person name="White J.D."/>
            <person name="Evans J.T."/>
            <person name="Buffin K."/>
            <person name="Hayden K."/>
            <person name="Sarnelle O."/>
            <person name="Denef V.J."/>
        </authorList>
    </citation>
    <scope>NUCLEOTIDE SEQUENCE</scope>
    <source>
        <strain evidence="2">G11-04</strain>
    </source>
</reference>
<keyword evidence="1" id="KW-1133">Transmembrane helix</keyword>
<name>A0A966L7Z8_MICAE</name>
<sequence length="82" mass="9018">MTAFTESDIKELKDLIIGLKEDIKRIEIGQAEIKAKVEGLDKRVDDINSRLNIMTVGFLSIVGVMTTGILGIIGKVVFFPNP</sequence>
<dbReference type="Proteomes" id="UP000799330">
    <property type="component" value="Unassembled WGS sequence"/>
</dbReference>
<dbReference type="Gene3D" id="1.20.5.190">
    <property type="match status" value="1"/>
</dbReference>
<keyword evidence="1" id="KW-0472">Membrane</keyword>
<evidence type="ECO:0000313" key="2">
    <source>
        <dbReference type="EMBL" id="NCS59316.1"/>
    </source>
</evidence>
<dbReference type="EMBL" id="JAADAI010000417">
    <property type="protein sequence ID" value="NCS59316.1"/>
    <property type="molecule type" value="Genomic_DNA"/>
</dbReference>
<feature type="transmembrane region" description="Helical" evidence="1">
    <location>
        <begin position="51"/>
        <end position="73"/>
    </location>
</feature>
<dbReference type="AlphaFoldDB" id="A0A966L7Z8"/>
<accession>A0A966L7Z8</accession>
<evidence type="ECO:0000313" key="3">
    <source>
        <dbReference type="Proteomes" id="UP000799330"/>
    </source>
</evidence>
<evidence type="ECO:0000256" key="1">
    <source>
        <dbReference type="SAM" id="Phobius"/>
    </source>
</evidence>
<organism evidence="2 3">
    <name type="scientific">Microcystis aeruginosa G11-04</name>
    <dbReference type="NCBI Taxonomy" id="2685956"/>
    <lineage>
        <taxon>Bacteria</taxon>
        <taxon>Bacillati</taxon>
        <taxon>Cyanobacteriota</taxon>
        <taxon>Cyanophyceae</taxon>
        <taxon>Oscillatoriophycideae</taxon>
        <taxon>Chroococcales</taxon>
        <taxon>Microcystaceae</taxon>
        <taxon>Microcystis</taxon>
    </lineage>
</organism>
<comment type="caution">
    <text evidence="2">The sequence shown here is derived from an EMBL/GenBank/DDBJ whole genome shotgun (WGS) entry which is preliminary data.</text>
</comment>
<keyword evidence="1" id="KW-0812">Transmembrane</keyword>